<accession>A0A9W6TRP4</accession>
<dbReference type="SUPFAM" id="SSF52540">
    <property type="entry name" value="P-loop containing nucleoside triphosphate hydrolases"/>
    <property type="match status" value="1"/>
</dbReference>
<evidence type="ECO:0000313" key="2">
    <source>
        <dbReference type="EMBL" id="GMF20899.1"/>
    </source>
</evidence>
<dbReference type="AlphaFoldDB" id="A0A9W6TRP4"/>
<dbReference type="InterPro" id="IPR027417">
    <property type="entry name" value="P-loop_NTPase"/>
</dbReference>
<keyword evidence="1" id="KW-0812">Transmembrane</keyword>
<name>A0A9W6TRP4_9STRA</name>
<evidence type="ECO:0000313" key="3">
    <source>
        <dbReference type="Proteomes" id="UP001165083"/>
    </source>
</evidence>
<dbReference type="Proteomes" id="UP001165083">
    <property type="component" value="Unassembled WGS sequence"/>
</dbReference>
<dbReference type="OrthoDB" id="128844at2759"/>
<dbReference type="EMBL" id="BSXW01000389">
    <property type="protein sequence ID" value="GMF20899.1"/>
    <property type="molecule type" value="Genomic_DNA"/>
</dbReference>
<reference evidence="2" key="1">
    <citation type="submission" date="2023-04" db="EMBL/GenBank/DDBJ databases">
        <title>Phytophthora lilii NBRC 32176.</title>
        <authorList>
            <person name="Ichikawa N."/>
            <person name="Sato H."/>
            <person name="Tonouchi N."/>
        </authorList>
    </citation>
    <scope>NUCLEOTIDE SEQUENCE</scope>
    <source>
        <strain evidence="2">NBRC 32176</strain>
    </source>
</reference>
<sequence>MESDLAAIKPDLAAMKPKTLTEFTPLSVHEDEFRLDSLSMTRQSDDPIVMTPTLHEFWKGFGEFPPYYFVRMEEVVFWKVIKTLLFGEDRVVIVGSPGVGKSCFLMLIAFYLACIKMEKVLVIRRLKRRKRMNAVVFSDGRGSLEVDYRDSRKWFLSVDSGYVLSQLGRKIDMDKQLKVYTHAKSVGAGFHGVAYELLLHNADREAFLKHKPVVLKMREGSKYEKIEILAPNAVCSGRDEASCYPCLSTLRKAPTGIPTTPSSLSLTQ</sequence>
<organism evidence="2 3">
    <name type="scientific">Phytophthora lilii</name>
    <dbReference type="NCBI Taxonomy" id="2077276"/>
    <lineage>
        <taxon>Eukaryota</taxon>
        <taxon>Sar</taxon>
        <taxon>Stramenopiles</taxon>
        <taxon>Oomycota</taxon>
        <taxon>Peronosporomycetes</taxon>
        <taxon>Peronosporales</taxon>
        <taxon>Peronosporaceae</taxon>
        <taxon>Phytophthora</taxon>
    </lineage>
</organism>
<evidence type="ECO:0000256" key="1">
    <source>
        <dbReference type="SAM" id="Phobius"/>
    </source>
</evidence>
<keyword evidence="1" id="KW-0472">Membrane</keyword>
<keyword evidence="3" id="KW-1185">Reference proteome</keyword>
<protein>
    <submittedName>
        <fullName evidence="2">Unnamed protein product</fullName>
    </submittedName>
</protein>
<proteinExistence type="predicted"/>
<keyword evidence="1" id="KW-1133">Transmembrane helix</keyword>
<feature type="transmembrane region" description="Helical" evidence="1">
    <location>
        <begin position="104"/>
        <end position="122"/>
    </location>
</feature>
<gene>
    <name evidence="2" type="ORF">Plil01_000818900</name>
</gene>
<comment type="caution">
    <text evidence="2">The sequence shown here is derived from an EMBL/GenBank/DDBJ whole genome shotgun (WGS) entry which is preliminary data.</text>
</comment>